<dbReference type="SMART" id="SM00283">
    <property type="entry name" value="MA"/>
    <property type="match status" value="1"/>
</dbReference>
<dbReference type="PROSITE" id="PS50113">
    <property type="entry name" value="PAC"/>
    <property type="match status" value="3"/>
</dbReference>
<dbReference type="Gene3D" id="1.10.287.950">
    <property type="entry name" value="Methyl-accepting chemotaxis protein"/>
    <property type="match status" value="1"/>
</dbReference>
<evidence type="ECO:0000256" key="1">
    <source>
        <dbReference type="PROSITE-ProRule" id="PRU00284"/>
    </source>
</evidence>
<name>A0A2S8FX75_9BACT</name>
<dbReference type="PANTHER" id="PTHR24422">
    <property type="entry name" value="CHEMOTAXIS PROTEIN METHYLTRANSFERASE"/>
    <property type="match status" value="1"/>
</dbReference>
<dbReference type="AlphaFoldDB" id="A0A2S8FX75"/>
<evidence type="ECO:0000259" key="3">
    <source>
        <dbReference type="PROSITE" id="PS50111"/>
    </source>
</evidence>
<dbReference type="InterPro" id="IPR035965">
    <property type="entry name" value="PAS-like_dom_sf"/>
</dbReference>
<dbReference type="OrthoDB" id="221239at2"/>
<dbReference type="CDD" id="cd00130">
    <property type="entry name" value="PAS"/>
    <property type="match status" value="3"/>
</dbReference>
<evidence type="ECO:0000256" key="2">
    <source>
        <dbReference type="SAM" id="MobiDB-lite"/>
    </source>
</evidence>
<dbReference type="GO" id="GO:0006935">
    <property type="term" value="P:chemotaxis"/>
    <property type="evidence" value="ECO:0007669"/>
    <property type="project" value="InterPro"/>
</dbReference>
<evidence type="ECO:0000259" key="5">
    <source>
        <dbReference type="PROSITE" id="PS50113"/>
    </source>
</evidence>
<feature type="domain" description="PAC" evidence="5">
    <location>
        <begin position="236"/>
        <end position="288"/>
    </location>
</feature>
<dbReference type="SMART" id="SM00086">
    <property type="entry name" value="PAC"/>
    <property type="match status" value="3"/>
</dbReference>
<feature type="domain" description="PAC" evidence="5">
    <location>
        <begin position="114"/>
        <end position="166"/>
    </location>
</feature>
<accession>A0A2S8FX75</accession>
<dbReference type="Proteomes" id="UP000240009">
    <property type="component" value="Unassembled WGS sequence"/>
</dbReference>
<dbReference type="InterPro" id="IPR000700">
    <property type="entry name" value="PAS-assoc_C"/>
</dbReference>
<feature type="domain" description="Methyl-accepting transducer" evidence="3">
    <location>
        <begin position="418"/>
        <end position="647"/>
    </location>
</feature>
<keyword evidence="1" id="KW-0807">Transducer</keyword>
<dbReference type="NCBIfam" id="TIGR00229">
    <property type="entry name" value="sensory_box"/>
    <property type="match status" value="3"/>
</dbReference>
<dbReference type="RefSeq" id="WP_105351055.1">
    <property type="nucleotide sequence ID" value="NZ_PUIA01000017.1"/>
</dbReference>
<dbReference type="PROSITE" id="PS50112">
    <property type="entry name" value="PAS"/>
    <property type="match status" value="1"/>
</dbReference>
<gene>
    <name evidence="6" type="ORF">C5Y96_06335</name>
</gene>
<dbReference type="PROSITE" id="PS50111">
    <property type="entry name" value="CHEMOTAXIS_TRANSDUC_2"/>
    <property type="match status" value="1"/>
</dbReference>
<feature type="compositionally biased region" description="Polar residues" evidence="2">
    <location>
        <begin position="1"/>
        <end position="11"/>
    </location>
</feature>
<dbReference type="SUPFAM" id="SSF58104">
    <property type="entry name" value="Methyl-accepting chemotaxis protein (MCP) signaling domain"/>
    <property type="match status" value="1"/>
</dbReference>
<evidence type="ECO:0000313" key="7">
    <source>
        <dbReference type="Proteomes" id="UP000240009"/>
    </source>
</evidence>
<dbReference type="Pfam" id="PF08447">
    <property type="entry name" value="PAS_3"/>
    <property type="match status" value="3"/>
</dbReference>
<dbReference type="InterPro" id="IPR013655">
    <property type="entry name" value="PAS_fold_3"/>
</dbReference>
<dbReference type="Gene3D" id="3.30.450.20">
    <property type="entry name" value="PAS domain"/>
    <property type="match status" value="3"/>
</dbReference>
<dbReference type="GO" id="GO:0004888">
    <property type="term" value="F:transmembrane signaling receptor activity"/>
    <property type="evidence" value="ECO:0007669"/>
    <property type="project" value="InterPro"/>
</dbReference>
<dbReference type="SUPFAM" id="SSF55785">
    <property type="entry name" value="PYP-like sensor domain (PAS domain)"/>
    <property type="match status" value="3"/>
</dbReference>
<dbReference type="GO" id="GO:0016020">
    <property type="term" value="C:membrane"/>
    <property type="evidence" value="ECO:0007669"/>
    <property type="project" value="InterPro"/>
</dbReference>
<dbReference type="SMART" id="SM00091">
    <property type="entry name" value="PAS"/>
    <property type="match status" value="3"/>
</dbReference>
<dbReference type="PRINTS" id="PR00260">
    <property type="entry name" value="CHEMTRNSDUCR"/>
</dbReference>
<dbReference type="Pfam" id="PF00015">
    <property type="entry name" value="MCPsignal"/>
    <property type="match status" value="1"/>
</dbReference>
<dbReference type="InterPro" id="IPR004090">
    <property type="entry name" value="Chemotax_Me-accpt_rcpt"/>
</dbReference>
<dbReference type="EMBL" id="PUIA01000017">
    <property type="protein sequence ID" value="PQO36782.1"/>
    <property type="molecule type" value="Genomic_DNA"/>
</dbReference>
<comment type="caution">
    <text evidence="6">The sequence shown here is derived from an EMBL/GenBank/DDBJ whole genome shotgun (WGS) entry which is preliminary data.</text>
</comment>
<reference evidence="6 7" key="1">
    <citation type="submission" date="2018-02" db="EMBL/GenBank/DDBJ databases">
        <title>Comparative genomes isolates from brazilian mangrove.</title>
        <authorList>
            <person name="Araujo J.E."/>
            <person name="Taketani R.G."/>
            <person name="Silva M.C.P."/>
            <person name="Loureco M.V."/>
            <person name="Andreote F.D."/>
        </authorList>
    </citation>
    <scope>NUCLEOTIDE SEQUENCE [LARGE SCALE GENOMIC DNA]</scope>
    <source>
        <strain evidence="6 7">HEX-2 MGV</strain>
    </source>
</reference>
<sequence>MPTSATLEATQPSTKPSSRKAKTTTASSRSMETELRNEIALLKAENAAIHKSQAVIEFEPNGTILTANDNFLGAVGYTLEEIRGQHHRLFVDPAYAQSAEYRDFWTKLSQGKFDAGQYKRLGKGGREIWIQASYNPILDENGNTIKVVKYAVDITAQKLQDADFQGQINAVSKAQAVIQFNMDGTIITANENFLNAVGYKLNEIQGQHHRMFVGSEYGNSVEYRDFWAKLNRGQYESAEYKRFGKGGKEIWIQASYNPIFDASGKPYKVVKYATDVTQQKLATANYSGQMDAISKSQAVIEFNMDGTILTANENFLGALGYSLSEIQGRHHQMFVDKQYASSSEYKLFWEKLNKGEFDAGQYKRFGKGDKEIWIQASYNPIFDLNGKPYKVVKYATDITKQVRLRLAMTELIANVNESANQFSESAATVSEASQSVAEGAQTQSAAVEQISASAQELTRSIQGVRDRANETDKLANETNVIAVEGGQAVTKSGEAMDLIKASSEQISEIIQVISEIASQTNLLALNAAIEAARAGEHGLGFAVVADEVRKLAERASNAAKDVSALIKESTSRVANGVELSAQAGSALEKIVAAVEATSGKIAEIAAATDEQMSMSQEVYGTVQQVATVTEQSTASSEEMAASAEELGAQAKSLRDLVDSFDMSL</sequence>
<evidence type="ECO:0000259" key="4">
    <source>
        <dbReference type="PROSITE" id="PS50112"/>
    </source>
</evidence>
<feature type="region of interest" description="Disordered" evidence="2">
    <location>
        <begin position="1"/>
        <end position="32"/>
    </location>
</feature>
<feature type="domain" description="PAS" evidence="4">
    <location>
        <begin position="282"/>
        <end position="329"/>
    </location>
</feature>
<dbReference type="PANTHER" id="PTHR24422:SF10">
    <property type="entry name" value="CHEMOTAXIS PROTEIN METHYLTRANSFERASE 2"/>
    <property type="match status" value="1"/>
</dbReference>
<feature type="domain" description="PAC" evidence="5">
    <location>
        <begin position="358"/>
        <end position="410"/>
    </location>
</feature>
<organism evidence="6 7">
    <name type="scientific">Blastopirellula marina</name>
    <dbReference type="NCBI Taxonomy" id="124"/>
    <lineage>
        <taxon>Bacteria</taxon>
        <taxon>Pseudomonadati</taxon>
        <taxon>Planctomycetota</taxon>
        <taxon>Planctomycetia</taxon>
        <taxon>Pirellulales</taxon>
        <taxon>Pirellulaceae</taxon>
        <taxon>Blastopirellula</taxon>
    </lineage>
</organism>
<dbReference type="InterPro" id="IPR050903">
    <property type="entry name" value="Bact_Chemotaxis_MeTrfase"/>
</dbReference>
<dbReference type="InterPro" id="IPR004089">
    <property type="entry name" value="MCPsignal_dom"/>
</dbReference>
<evidence type="ECO:0000313" key="6">
    <source>
        <dbReference type="EMBL" id="PQO36782.1"/>
    </source>
</evidence>
<dbReference type="InterPro" id="IPR001610">
    <property type="entry name" value="PAC"/>
</dbReference>
<dbReference type="InterPro" id="IPR000014">
    <property type="entry name" value="PAS"/>
</dbReference>
<proteinExistence type="predicted"/>
<protein>
    <submittedName>
        <fullName evidence="6">Chemotaxis protein</fullName>
    </submittedName>
</protein>
<dbReference type="CDD" id="cd11386">
    <property type="entry name" value="MCP_signal"/>
    <property type="match status" value="1"/>
</dbReference>
<dbReference type="GO" id="GO:0007165">
    <property type="term" value="P:signal transduction"/>
    <property type="evidence" value="ECO:0007669"/>
    <property type="project" value="UniProtKB-KW"/>
</dbReference>